<dbReference type="InterPro" id="IPR000719">
    <property type="entry name" value="Prot_kinase_dom"/>
</dbReference>
<dbReference type="AlphaFoldDB" id="D0LVZ4"/>
<dbReference type="eggNOG" id="COG0515">
    <property type="taxonomic scope" value="Bacteria"/>
</dbReference>
<keyword evidence="4" id="KW-0808">Transferase</keyword>
<gene>
    <name evidence="4" type="ordered locus">Hoch_1577</name>
</gene>
<name>D0LVZ4_HALO1</name>
<dbReference type="Pfam" id="PF07676">
    <property type="entry name" value="PD40"/>
    <property type="match status" value="5"/>
</dbReference>
<dbReference type="SMART" id="SM00220">
    <property type="entry name" value="S_TKc"/>
    <property type="match status" value="1"/>
</dbReference>
<keyword evidence="2" id="KW-0472">Membrane</keyword>
<dbReference type="Gene3D" id="2.130.10.10">
    <property type="entry name" value="YVTN repeat-like/Quinoprotein amine dehydrogenase"/>
    <property type="match status" value="1"/>
</dbReference>
<protein>
    <submittedName>
        <fullName evidence="4">Serine/threonine protein kinase</fullName>
    </submittedName>
</protein>
<dbReference type="HOGENOM" id="CLU_012906_0_0_7"/>
<dbReference type="STRING" id="502025.Hoch_1577"/>
<evidence type="ECO:0000313" key="5">
    <source>
        <dbReference type="Proteomes" id="UP000001880"/>
    </source>
</evidence>
<dbReference type="SUPFAM" id="SSF56112">
    <property type="entry name" value="Protein kinase-like (PK-like)"/>
    <property type="match status" value="1"/>
</dbReference>
<keyword evidence="2" id="KW-1133">Transmembrane helix</keyword>
<dbReference type="Gene3D" id="3.30.200.20">
    <property type="entry name" value="Phosphorylase Kinase, domain 1"/>
    <property type="match status" value="1"/>
</dbReference>
<dbReference type="InterPro" id="IPR008271">
    <property type="entry name" value="Ser/Thr_kinase_AS"/>
</dbReference>
<keyword evidence="4" id="KW-0723">Serine/threonine-protein kinase</keyword>
<dbReference type="PROSITE" id="PS00108">
    <property type="entry name" value="PROTEIN_KINASE_ST"/>
    <property type="match status" value="1"/>
</dbReference>
<accession>D0LVZ4</accession>
<evidence type="ECO:0000256" key="1">
    <source>
        <dbReference type="ARBA" id="ARBA00009820"/>
    </source>
</evidence>
<dbReference type="Gene3D" id="1.10.510.10">
    <property type="entry name" value="Transferase(Phosphotransferase) domain 1"/>
    <property type="match status" value="1"/>
</dbReference>
<dbReference type="eggNOG" id="COG0823">
    <property type="taxonomic scope" value="Bacteria"/>
</dbReference>
<dbReference type="Pfam" id="PF00069">
    <property type="entry name" value="Pkinase"/>
    <property type="match status" value="1"/>
</dbReference>
<keyword evidence="2" id="KW-0812">Transmembrane</keyword>
<dbReference type="GO" id="GO:0004674">
    <property type="term" value="F:protein serine/threonine kinase activity"/>
    <property type="evidence" value="ECO:0007669"/>
    <property type="project" value="UniProtKB-KW"/>
</dbReference>
<keyword evidence="5" id="KW-1185">Reference proteome</keyword>
<sequence>MTPNQRRWQQVKELFHAALDRTPQEREGFLAQRCADDASLRREIESLLAQHDDEDDFLSRPALCGAASEAPAGESAADALVGEQWSHYLIEELLAEGGMGTVYVARDQRLGRRVALKIPSPTLALRTDSLRRFEREALVGSALNHPNVVTVHEIAQVRGITFMVTELVEGETLAQMCERGPIEWRELVSIAAQAADALEALHEMDIVHRDIKTSNLMVTPRGLVKLLDLGLAKRLDEDEDEDEDEDDDPLRTRTGVLMGSVPFMSPEQSRGEPVDRRSDLFSLGVVMYQMACGRLPFVGDTSFETLEKIRSSTPAPVTSFNPAIPRALQRIINTCLAKRREQRYPSALLLAEELRALAEPASGFAAVTTRMPRLRRSRMRLPRARTLMWGGVGALLLATGAALALRFTPQTPPASPPPTGGPVAEVPRHFTQLTYRGGQEVFPSLGPDARWVIFAGRDGGDWDIYYQRIGGSNAFNLTADSAYDDTEPVLSPDGAHIAFRSTREGGGIYVMEVTGESVRRVVDEGANPSWSPDGRSLAYATRSTLLPNSRSPGELWTIDLASGRRRRVADADATQPAWSPGGHRIAYWGLPEGGSQRDIWTVSAEGGPPVAVTDDGDLDWNPVWSPDGRYLYFASDRGGSTNMWRVAIDERTGERRGAPEPVTTPSAYAAHLRFSSDGKHMVYADIRSASNLQRIAFDPDAGAVVGAPTWVTGGSLDLNAPDVSPDGEWLAMTVTDEANREDLLVMRVDGSERRRLTDDVYNDRTPRWAPDGSRIAFYSDRSGKYELWAVDPHGNRLEQLTFTTGDSVYYPVWSPDGSRVLVQQRSDGSYVIDAEQPWEAQTPERLADVEDTWFTGWSWSSDGDRLAGAVHIGDRHGLGTYTFSTGAYEILSDAEMDTPLWLADDRRMVAVDRRDPSVLYLFDSETGERRVLYSIAPDRFGRISLAPDGRTLYYARITTEADVWMAELP</sequence>
<dbReference type="Proteomes" id="UP000001880">
    <property type="component" value="Chromosome"/>
</dbReference>
<dbReference type="OrthoDB" id="9801841at2"/>
<evidence type="ECO:0000259" key="3">
    <source>
        <dbReference type="PROSITE" id="PS50011"/>
    </source>
</evidence>
<dbReference type="KEGG" id="hoh:Hoch_1577"/>
<dbReference type="InterPro" id="IPR015943">
    <property type="entry name" value="WD40/YVTN_repeat-like_dom_sf"/>
</dbReference>
<dbReference type="SUPFAM" id="SSF82171">
    <property type="entry name" value="DPP6 N-terminal domain-like"/>
    <property type="match status" value="3"/>
</dbReference>
<dbReference type="InterPro" id="IPR011042">
    <property type="entry name" value="6-blade_b-propeller_TolB-like"/>
</dbReference>
<dbReference type="Gene3D" id="2.120.10.30">
    <property type="entry name" value="TolB, C-terminal domain"/>
    <property type="match status" value="2"/>
</dbReference>
<feature type="domain" description="Protein kinase" evidence="3">
    <location>
        <begin position="88"/>
        <end position="355"/>
    </location>
</feature>
<dbReference type="GO" id="GO:0005524">
    <property type="term" value="F:ATP binding"/>
    <property type="evidence" value="ECO:0007669"/>
    <property type="project" value="InterPro"/>
</dbReference>
<dbReference type="PANTHER" id="PTHR36842">
    <property type="entry name" value="PROTEIN TOLB HOMOLOG"/>
    <property type="match status" value="1"/>
</dbReference>
<dbReference type="EMBL" id="CP001804">
    <property type="protein sequence ID" value="ACY14128.1"/>
    <property type="molecule type" value="Genomic_DNA"/>
</dbReference>
<keyword evidence="4" id="KW-0418">Kinase</keyword>
<dbReference type="PROSITE" id="PS50011">
    <property type="entry name" value="PROTEIN_KINASE_DOM"/>
    <property type="match status" value="1"/>
</dbReference>
<feature type="transmembrane region" description="Helical" evidence="2">
    <location>
        <begin position="386"/>
        <end position="407"/>
    </location>
</feature>
<organism evidence="4 5">
    <name type="scientific">Haliangium ochraceum (strain DSM 14365 / JCM 11303 / SMP-2)</name>
    <dbReference type="NCBI Taxonomy" id="502025"/>
    <lineage>
        <taxon>Bacteria</taxon>
        <taxon>Pseudomonadati</taxon>
        <taxon>Myxococcota</taxon>
        <taxon>Polyangia</taxon>
        <taxon>Haliangiales</taxon>
        <taxon>Kofleriaceae</taxon>
        <taxon>Haliangium</taxon>
    </lineage>
</organism>
<comment type="similarity">
    <text evidence="1">Belongs to the TolB family.</text>
</comment>
<proteinExistence type="inferred from homology"/>
<evidence type="ECO:0000256" key="2">
    <source>
        <dbReference type="SAM" id="Phobius"/>
    </source>
</evidence>
<reference evidence="4 5" key="1">
    <citation type="journal article" date="2010" name="Stand. Genomic Sci.">
        <title>Complete genome sequence of Haliangium ochraceum type strain (SMP-2).</title>
        <authorList>
            <consortium name="US DOE Joint Genome Institute (JGI-PGF)"/>
            <person name="Ivanova N."/>
            <person name="Daum C."/>
            <person name="Lang E."/>
            <person name="Abt B."/>
            <person name="Kopitz M."/>
            <person name="Saunders E."/>
            <person name="Lapidus A."/>
            <person name="Lucas S."/>
            <person name="Glavina Del Rio T."/>
            <person name="Nolan M."/>
            <person name="Tice H."/>
            <person name="Copeland A."/>
            <person name="Cheng J.F."/>
            <person name="Chen F."/>
            <person name="Bruce D."/>
            <person name="Goodwin L."/>
            <person name="Pitluck S."/>
            <person name="Mavromatis K."/>
            <person name="Pati A."/>
            <person name="Mikhailova N."/>
            <person name="Chen A."/>
            <person name="Palaniappan K."/>
            <person name="Land M."/>
            <person name="Hauser L."/>
            <person name="Chang Y.J."/>
            <person name="Jeffries C.D."/>
            <person name="Detter J.C."/>
            <person name="Brettin T."/>
            <person name="Rohde M."/>
            <person name="Goker M."/>
            <person name="Bristow J."/>
            <person name="Markowitz V."/>
            <person name="Eisen J.A."/>
            <person name="Hugenholtz P."/>
            <person name="Kyrpides N.C."/>
            <person name="Klenk H.P."/>
        </authorList>
    </citation>
    <scope>NUCLEOTIDE SEQUENCE [LARGE SCALE GENOMIC DNA]</scope>
    <source>
        <strain evidence="5">DSM 14365 / CIP 107738 / JCM 11303 / AJ 13395 / SMP-2</strain>
    </source>
</reference>
<dbReference type="RefSeq" id="WP_012826737.1">
    <property type="nucleotide sequence ID" value="NC_013440.1"/>
</dbReference>
<evidence type="ECO:0000313" key="4">
    <source>
        <dbReference type="EMBL" id="ACY14128.1"/>
    </source>
</evidence>
<dbReference type="InterPro" id="IPR011009">
    <property type="entry name" value="Kinase-like_dom_sf"/>
</dbReference>
<dbReference type="CDD" id="cd14014">
    <property type="entry name" value="STKc_PknB_like"/>
    <property type="match status" value="1"/>
</dbReference>
<dbReference type="InterPro" id="IPR011659">
    <property type="entry name" value="WD40"/>
</dbReference>
<dbReference type="PANTHER" id="PTHR36842:SF1">
    <property type="entry name" value="PROTEIN TOLB"/>
    <property type="match status" value="1"/>
</dbReference>